<evidence type="ECO:0000313" key="4">
    <source>
        <dbReference type="Proteomes" id="UP001501612"/>
    </source>
</evidence>
<dbReference type="CDD" id="cd00413">
    <property type="entry name" value="Glyco_hydrolase_16"/>
    <property type="match status" value="1"/>
</dbReference>
<feature type="signal peptide" evidence="1">
    <location>
        <begin position="1"/>
        <end position="35"/>
    </location>
</feature>
<dbReference type="InterPro" id="IPR000757">
    <property type="entry name" value="Beta-glucanase-like"/>
</dbReference>
<dbReference type="Proteomes" id="UP001501612">
    <property type="component" value="Unassembled WGS sequence"/>
</dbReference>
<feature type="domain" description="GH16" evidence="2">
    <location>
        <begin position="57"/>
        <end position="292"/>
    </location>
</feature>
<dbReference type="InterPro" id="IPR013320">
    <property type="entry name" value="ConA-like_dom_sf"/>
</dbReference>
<dbReference type="RefSeq" id="WP_344006358.1">
    <property type="nucleotide sequence ID" value="NZ_BAAAMY010000004.1"/>
</dbReference>
<evidence type="ECO:0000313" key="3">
    <source>
        <dbReference type="EMBL" id="GAA1917173.1"/>
    </source>
</evidence>
<accession>A0ABN2PCC1</accession>
<protein>
    <recommendedName>
        <fullName evidence="2">GH16 domain-containing protein</fullName>
    </recommendedName>
</protein>
<sequence>MTSLHSPIPRRPRARLVPALLSGLVAALLPTVGLAAGPAASAAPTSTVPVSAGVAVAGLAGAPTADAERASYWRKVGTEPFNRLDTSRWGVFSGKPGCCADAEWSPSMAKVSNGQLKLHTAPRDGRWLSGGVGGWGWDTAVRQYGRWDARIKFDKGAGVSAAALLWPTGDSWPPELDFYEIFETWGQRDKMSVTTHYKGSRGEHLRSQKVVARDFSRWHVASVRWMPGRVAYFLDGRQIKVETQAARIPRGKMWVGFQTHAHKINGRYAALPEGRSSVALSVDWVKVYARNR</sequence>
<name>A0ABN2PCC1_9ACTN</name>
<keyword evidence="4" id="KW-1185">Reference proteome</keyword>
<feature type="chain" id="PRO_5046063582" description="GH16 domain-containing protein" evidence="1">
    <location>
        <begin position="36"/>
        <end position="292"/>
    </location>
</feature>
<dbReference type="Gene3D" id="2.60.120.200">
    <property type="match status" value="1"/>
</dbReference>
<evidence type="ECO:0000259" key="2">
    <source>
        <dbReference type="PROSITE" id="PS51762"/>
    </source>
</evidence>
<dbReference type="PROSITE" id="PS51762">
    <property type="entry name" value="GH16_2"/>
    <property type="match status" value="1"/>
</dbReference>
<dbReference type="SUPFAM" id="SSF49899">
    <property type="entry name" value="Concanavalin A-like lectins/glucanases"/>
    <property type="match status" value="1"/>
</dbReference>
<gene>
    <name evidence="3" type="ORF">GCM10009737_18300</name>
</gene>
<comment type="caution">
    <text evidence="3">The sequence shown here is derived from an EMBL/GenBank/DDBJ whole genome shotgun (WGS) entry which is preliminary data.</text>
</comment>
<dbReference type="Pfam" id="PF00722">
    <property type="entry name" value="Glyco_hydro_16"/>
    <property type="match status" value="1"/>
</dbReference>
<evidence type="ECO:0000256" key="1">
    <source>
        <dbReference type="SAM" id="SignalP"/>
    </source>
</evidence>
<keyword evidence="1" id="KW-0732">Signal</keyword>
<proteinExistence type="predicted"/>
<organism evidence="3 4">
    <name type="scientific">Nocardioides lentus</name>
    <dbReference type="NCBI Taxonomy" id="338077"/>
    <lineage>
        <taxon>Bacteria</taxon>
        <taxon>Bacillati</taxon>
        <taxon>Actinomycetota</taxon>
        <taxon>Actinomycetes</taxon>
        <taxon>Propionibacteriales</taxon>
        <taxon>Nocardioidaceae</taxon>
        <taxon>Nocardioides</taxon>
    </lineage>
</organism>
<dbReference type="EMBL" id="BAAAMY010000004">
    <property type="protein sequence ID" value="GAA1917173.1"/>
    <property type="molecule type" value="Genomic_DNA"/>
</dbReference>
<reference evidence="3 4" key="1">
    <citation type="journal article" date="2019" name="Int. J. Syst. Evol. Microbiol.">
        <title>The Global Catalogue of Microorganisms (GCM) 10K type strain sequencing project: providing services to taxonomists for standard genome sequencing and annotation.</title>
        <authorList>
            <consortium name="The Broad Institute Genomics Platform"/>
            <consortium name="The Broad Institute Genome Sequencing Center for Infectious Disease"/>
            <person name="Wu L."/>
            <person name="Ma J."/>
        </authorList>
    </citation>
    <scope>NUCLEOTIDE SEQUENCE [LARGE SCALE GENOMIC DNA]</scope>
    <source>
        <strain evidence="3 4">JCM 14046</strain>
    </source>
</reference>